<accession>A0AAV2SI07</accession>
<evidence type="ECO:0000313" key="1">
    <source>
        <dbReference type="EMBL" id="CAL4201718.1"/>
    </source>
</evidence>
<evidence type="ECO:0000313" key="2">
    <source>
        <dbReference type="Proteomes" id="UP001497623"/>
    </source>
</evidence>
<organism evidence="1 2">
    <name type="scientific">Meganyctiphanes norvegica</name>
    <name type="common">Northern krill</name>
    <name type="synonym">Thysanopoda norvegica</name>
    <dbReference type="NCBI Taxonomy" id="48144"/>
    <lineage>
        <taxon>Eukaryota</taxon>
        <taxon>Metazoa</taxon>
        <taxon>Ecdysozoa</taxon>
        <taxon>Arthropoda</taxon>
        <taxon>Crustacea</taxon>
        <taxon>Multicrustacea</taxon>
        <taxon>Malacostraca</taxon>
        <taxon>Eumalacostraca</taxon>
        <taxon>Eucarida</taxon>
        <taxon>Euphausiacea</taxon>
        <taxon>Euphausiidae</taxon>
        <taxon>Meganyctiphanes</taxon>
    </lineage>
</organism>
<protein>
    <submittedName>
        <fullName evidence="1">Uncharacterized protein</fullName>
    </submittedName>
</protein>
<dbReference type="Proteomes" id="UP001497623">
    <property type="component" value="Unassembled WGS sequence"/>
</dbReference>
<proteinExistence type="predicted"/>
<dbReference type="EMBL" id="CAXKWB010077694">
    <property type="protein sequence ID" value="CAL4201718.1"/>
    <property type="molecule type" value="Genomic_DNA"/>
</dbReference>
<keyword evidence="2" id="KW-1185">Reference proteome</keyword>
<dbReference type="AlphaFoldDB" id="A0AAV2SI07"/>
<reference evidence="1 2" key="1">
    <citation type="submission" date="2024-05" db="EMBL/GenBank/DDBJ databases">
        <authorList>
            <person name="Wallberg A."/>
        </authorList>
    </citation>
    <scope>NUCLEOTIDE SEQUENCE [LARGE SCALE GENOMIC DNA]</scope>
</reference>
<gene>
    <name evidence="1" type="ORF">MNOR_LOCUS37637</name>
</gene>
<name>A0AAV2SI07_MEGNR</name>
<comment type="caution">
    <text evidence="1">The sequence shown here is derived from an EMBL/GenBank/DDBJ whole genome shotgun (WGS) entry which is preliminary data.</text>
</comment>
<sequence length="99" mass="11264">MLTRRCRFLGWPIGVSPRIPWLGTRDTGDSSIIYVYFLFSCLTRVLRLWHPPAILSVKQLTLKTGKVFSGCGLFSWERKNLLSSGPLLSRLLARENGQI</sequence>